<dbReference type="CDD" id="cd00326">
    <property type="entry name" value="alpha_CA"/>
    <property type="match status" value="1"/>
</dbReference>
<dbReference type="PANTHER" id="PTHR18952:SF227">
    <property type="entry name" value="CARBONIC ANHYDRASE 13-RELATED"/>
    <property type="match status" value="1"/>
</dbReference>
<dbReference type="AlphaFoldDB" id="A0A836K4C5"/>
<feature type="non-terminal residue" evidence="3">
    <location>
        <position position="325"/>
    </location>
</feature>
<comment type="similarity">
    <text evidence="1">Belongs to the alpha-carbonic anhydrase family.</text>
</comment>
<dbReference type="EMBL" id="JAANIB010005686">
    <property type="protein sequence ID" value="KAG5331473.1"/>
    <property type="molecule type" value="Genomic_DNA"/>
</dbReference>
<dbReference type="SUPFAM" id="SSF51069">
    <property type="entry name" value="Carbonic anhydrase"/>
    <property type="match status" value="1"/>
</dbReference>
<evidence type="ECO:0000313" key="4">
    <source>
        <dbReference type="Proteomes" id="UP000670152"/>
    </source>
</evidence>
<feature type="domain" description="Alpha-carbonic anhydrase" evidence="2">
    <location>
        <begin position="45"/>
        <end position="318"/>
    </location>
</feature>
<dbReference type="SMART" id="SM01057">
    <property type="entry name" value="Carb_anhydrase"/>
    <property type="match status" value="1"/>
</dbReference>
<feature type="non-terminal residue" evidence="3">
    <location>
        <position position="1"/>
    </location>
</feature>
<sequence length="325" mass="37048">MLGFSLVECMVACSSVLLMVLLLTEILEWTQLFAWMENDYRPPTFSFGYAAYQNGPHTWKDLYPESTGSNQSPINIITRLAVVMQPSEPLRWSNYNSGPLSMTIANDGHTVILRGFWTSTTWPQLHGGPLTDTYDFFNVMFHWGPSNEEGSEHTLDYVRFPMELQIIHLKRGIKSPTDAIALGAKDGIAITSFFLQVHFLLTNKSQNLSQINDTDNPYLDHIISNLWRITCPGSIVYIPPFPLEWIFAPFDRDYYTYSGSLSQPPCSEIVTWIVQQEPIAISSSQIEKFRKLCSVEGPLLLNCRPVQSLNDRDVYFYEESLSGNY</sequence>
<dbReference type="PANTHER" id="PTHR18952">
    <property type="entry name" value="CARBONIC ANHYDRASE"/>
    <property type="match status" value="1"/>
</dbReference>
<dbReference type="GO" id="GO:0005737">
    <property type="term" value="C:cytoplasm"/>
    <property type="evidence" value="ECO:0007669"/>
    <property type="project" value="TreeGrafter"/>
</dbReference>
<dbReference type="GO" id="GO:0004089">
    <property type="term" value="F:carbonate dehydratase activity"/>
    <property type="evidence" value="ECO:0007669"/>
    <property type="project" value="InterPro"/>
</dbReference>
<gene>
    <name evidence="3" type="primary">Ca1_0</name>
    <name evidence="3" type="ORF">G6Z77_0013906</name>
</gene>
<comment type="caution">
    <text evidence="3">The sequence shown here is derived from an EMBL/GenBank/DDBJ whole genome shotgun (WGS) entry which is preliminary data.</text>
</comment>
<protein>
    <submittedName>
        <fullName evidence="3">CAH1 anhydrase</fullName>
    </submittedName>
</protein>
<evidence type="ECO:0000313" key="3">
    <source>
        <dbReference type="EMBL" id="KAG5331473.1"/>
    </source>
</evidence>
<dbReference type="InterPro" id="IPR001148">
    <property type="entry name" value="CA_dom"/>
</dbReference>
<keyword evidence="4" id="KW-1185">Reference proteome</keyword>
<dbReference type="InterPro" id="IPR023561">
    <property type="entry name" value="Carbonic_anhydrase_a-class"/>
</dbReference>
<name>A0A836K4C5_9HYME</name>
<dbReference type="PROSITE" id="PS51144">
    <property type="entry name" value="ALPHA_CA_2"/>
    <property type="match status" value="1"/>
</dbReference>
<proteinExistence type="inferred from homology"/>
<dbReference type="GO" id="GO:0008270">
    <property type="term" value="F:zinc ion binding"/>
    <property type="evidence" value="ECO:0007669"/>
    <property type="project" value="InterPro"/>
</dbReference>
<dbReference type="Proteomes" id="UP000670152">
    <property type="component" value="Unassembled WGS sequence"/>
</dbReference>
<accession>A0A836K4C5</accession>
<organism evidence="3 4">
    <name type="scientific">Acromyrmex heyeri</name>
    <dbReference type="NCBI Taxonomy" id="230685"/>
    <lineage>
        <taxon>Eukaryota</taxon>
        <taxon>Metazoa</taxon>
        <taxon>Ecdysozoa</taxon>
        <taxon>Arthropoda</taxon>
        <taxon>Hexapoda</taxon>
        <taxon>Insecta</taxon>
        <taxon>Pterygota</taxon>
        <taxon>Neoptera</taxon>
        <taxon>Endopterygota</taxon>
        <taxon>Hymenoptera</taxon>
        <taxon>Apocrita</taxon>
        <taxon>Aculeata</taxon>
        <taxon>Formicoidea</taxon>
        <taxon>Formicidae</taxon>
        <taxon>Myrmicinae</taxon>
        <taxon>Acromyrmex</taxon>
    </lineage>
</organism>
<reference evidence="3 4" key="1">
    <citation type="submission" date="2020-02" db="EMBL/GenBank/DDBJ databases">
        <title>Relaxed selection underlies rapid genomic changes in the transitions from sociality to social parasitism in ants.</title>
        <authorList>
            <person name="Bi X."/>
        </authorList>
    </citation>
    <scope>NUCLEOTIDE SEQUENCE [LARGE SCALE GENOMIC DNA]</scope>
    <source>
        <strain evidence="3">BGI-DK2014b</strain>
        <tissue evidence="3">Whole body</tissue>
    </source>
</reference>
<dbReference type="InterPro" id="IPR036398">
    <property type="entry name" value="CA_dom_sf"/>
</dbReference>
<dbReference type="Gene3D" id="3.10.200.10">
    <property type="entry name" value="Alpha carbonic anhydrase"/>
    <property type="match status" value="1"/>
</dbReference>
<dbReference type="OrthoDB" id="429145at2759"/>
<evidence type="ECO:0000256" key="1">
    <source>
        <dbReference type="ARBA" id="ARBA00010718"/>
    </source>
</evidence>
<dbReference type="Pfam" id="PF00194">
    <property type="entry name" value="Carb_anhydrase"/>
    <property type="match status" value="1"/>
</dbReference>
<evidence type="ECO:0000259" key="2">
    <source>
        <dbReference type="PROSITE" id="PS51144"/>
    </source>
</evidence>